<dbReference type="InterPro" id="IPR009316">
    <property type="entry name" value="COG2"/>
</dbReference>
<name>A2DGH3_TRIV3</name>
<dbReference type="AlphaFoldDB" id="A2DGH3"/>
<reference evidence="1" key="1">
    <citation type="submission" date="2006-10" db="EMBL/GenBank/DDBJ databases">
        <authorList>
            <person name="Amadeo P."/>
            <person name="Zhao Q."/>
            <person name="Wortman J."/>
            <person name="Fraser-Liggett C."/>
            <person name="Carlton J."/>
        </authorList>
    </citation>
    <scope>NUCLEOTIDE SEQUENCE</scope>
    <source>
        <strain evidence="1">G3</strain>
    </source>
</reference>
<dbReference type="PANTHER" id="PTHR12961">
    <property type="entry name" value="CONSERVED OLIGOMERIC GOLGI COMPLEX COMPONENT 2"/>
    <property type="match status" value="1"/>
</dbReference>
<gene>
    <name evidence="1" type="ORF">TVAG_239440</name>
</gene>
<dbReference type="GO" id="GO:0006891">
    <property type="term" value="P:intra-Golgi vesicle-mediated transport"/>
    <property type="evidence" value="ECO:0000318"/>
    <property type="project" value="GO_Central"/>
</dbReference>
<dbReference type="VEuPathDB" id="TrichDB:TVAGG3_0965890"/>
<organism evidence="1 2">
    <name type="scientific">Trichomonas vaginalis (strain ATCC PRA-98 / G3)</name>
    <dbReference type="NCBI Taxonomy" id="412133"/>
    <lineage>
        <taxon>Eukaryota</taxon>
        <taxon>Metamonada</taxon>
        <taxon>Parabasalia</taxon>
        <taxon>Trichomonadida</taxon>
        <taxon>Trichomonadidae</taxon>
        <taxon>Trichomonas</taxon>
    </lineage>
</organism>
<accession>A2DGH3</accession>
<dbReference type="EMBL" id="DS113197">
    <property type="protein sequence ID" value="EAY20569.1"/>
    <property type="molecule type" value="Genomic_DNA"/>
</dbReference>
<dbReference type="PANTHER" id="PTHR12961:SF0">
    <property type="entry name" value="CONSERVED OLIGOMERIC GOLGI COMPLEX SUBUNIT 2"/>
    <property type="match status" value="1"/>
</dbReference>
<proteinExistence type="predicted"/>
<reference evidence="1" key="2">
    <citation type="journal article" date="2007" name="Science">
        <title>Draft genome sequence of the sexually transmitted pathogen Trichomonas vaginalis.</title>
        <authorList>
            <person name="Carlton J.M."/>
            <person name="Hirt R.P."/>
            <person name="Silva J.C."/>
            <person name="Delcher A.L."/>
            <person name="Schatz M."/>
            <person name="Zhao Q."/>
            <person name="Wortman J.R."/>
            <person name="Bidwell S.L."/>
            <person name="Alsmark U.C.M."/>
            <person name="Besteiro S."/>
            <person name="Sicheritz-Ponten T."/>
            <person name="Noel C.J."/>
            <person name="Dacks J.B."/>
            <person name="Foster P.G."/>
            <person name="Simillion C."/>
            <person name="Van de Peer Y."/>
            <person name="Miranda-Saavedra D."/>
            <person name="Barton G.J."/>
            <person name="Westrop G.D."/>
            <person name="Mueller S."/>
            <person name="Dessi D."/>
            <person name="Fiori P.L."/>
            <person name="Ren Q."/>
            <person name="Paulsen I."/>
            <person name="Zhang H."/>
            <person name="Bastida-Corcuera F.D."/>
            <person name="Simoes-Barbosa A."/>
            <person name="Brown M.T."/>
            <person name="Hayes R.D."/>
            <person name="Mukherjee M."/>
            <person name="Okumura C.Y."/>
            <person name="Schneider R."/>
            <person name="Smith A.J."/>
            <person name="Vanacova S."/>
            <person name="Villalvazo M."/>
            <person name="Haas B.J."/>
            <person name="Pertea M."/>
            <person name="Feldblyum T.V."/>
            <person name="Utterback T.R."/>
            <person name="Shu C.L."/>
            <person name="Osoegawa K."/>
            <person name="de Jong P.J."/>
            <person name="Hrdy I."/>
            <person name="Horvathova L."/>
            <person name="Zubacova Z."/>
            <person name="Dolezal P."/>
            <person name="Malik S.B."/>
            <person name="Logsdon J.M. Jr."/>
            <person name="Henze K."/>
            <person name="Gupta A."/>
            <person name="Wang C.C."/>
            <person name="Dunne R.L."/>
            <person name="Upcroft J.A."/>
            <person name="Upcroft P."/>
            <person name="White O."/>
            <person name="Salzberg S.L."/>
            <person name="Tang P."/>
            <person name="Chiu C.-H."/>
            <person name="Lee Y.-S."/>
            <person name="Embley T.M."/>
            <person name="Coombs G.H."/>
            <person name="Mottram J.C."/>
            <person name="Tachezy J."/>
            <person name="Fraser-Liggett C.M."/>
            <person name="Johnson P.J."/>
        </authorList>
    </citation>
    <scope>NUCLEOTIDE SEQUENCE [LARGE SCALE GENOMIC DNA]</scope>
    <source>
        <strain evidence="1">G3</strain>
    </source>
</reference>
<dbReference type="GO" id="GO:0016020">
    <property type="term" value="C:membrane"/>
    <property type="evidence" value="ECO:0007669"/>
    <property type="project" value="InterPro"/>
</dbReference>
<dbReference type="GO" id="GO:0017119">
    <property type="term" value="C:Golgi transport complex"/>
    <property type="evidence" value="ECO:0000318"/>
    <property type="project" value="GO_Central"/>
</dbReference>
<evidence type="ECO:0000313" key="2">
    <source>
        <dbReference type="Proteomes" id="UP000001542"/>
    </source>
</evidence>
<keyword evidence="2" id="KW-1185">Reference proteome</keyword>
<dbReference type="InParanoid" id="A2DGH3"/>
<evidence type="ECO:0000313" key="1">
    <source>
        <dbReference type="EMBL" id="EAY20569.1"/>
    </source>
</evidence>
<sequence length="367" mass="42987">MSSLVDMLTNKDGVINFIYENSLNHFDFILNSVWPIVSEYIVSNTKATSTSTKEMHSIYVQTQKLFREIRNLCRNQHSFDQSINEQNIYGKLNLQFYPQLLLAEIAPEIEKIKNSNPVLISGEFKVSTSYQLFEIIKRLFGDEYYIENEIKEIVIIAMKICLVYKEICQRTTTFKTHFAFDISTFVTKLREVMPKECENPINLIESSLLETKIQREDETLKEILQKTDANLFWILNLPERIIESHIHKSKLPSASSVLVDSIFKIDNDWINLGTFTSLVYDGIMQIITQKMINLVKSVPKKVEFANRRIEDSENKNEKEKMDPKQVEEELKHLLLDYLHMIALEATRKLNINATENQTYQEIYKYLN</sequence>
<evidence type="ECO:0008006" key="3">
    <source>
        <dbReference type="Google" id="ProtNLM"/>
    </source>
</evidence>
<protein>
    <recommendedName>
        <fullName evidence="3">COG complex component COG2 C-terminal domain-containing protein</fullName>
    </recommendedName>
</protein>
<dbReference type="KEGG" id="tva:5466109"/>
<dbReference type="STRING" id="5722.A2DGH3"/>
<dbReference type="GO" id="GO:0015031">
    <property type="term" value="P:protein transport"/>
    <property type="evidence" value="ECO:0007669"/>
    <property type="project" value="InterPro"/>
</dbReference>
<dbReference type="VEuPathDB" id="TrichDB:TVAG_239440"/>
<dbReference type="RefSeq" id="XP_001581555.1">
    <property type="nucleotide sequence ID" value="XM_001581505.1"/>
</dbReference>
<dbReference type="GO" id="GO:0007030">
    <property type="term" value="P:Golgi organization"/>
    <property type="evidence" value="ECO:0000318"/>
    <property type="project" value="GO_Central"/>
</dbReference>
<dbReference type="Proteomes" id="UP000001542">
    <property type="component" value="Unassembled WGS sequence"/>
</dbReference>